<dbReference type="EMBL" id="JXTC01000019">
    <property type="protein sequence ID" value="PON99340.1"/>
    <property type="molecule type" value="Genomic_DNA"/>
</dbReference>
<gene>
    <name evidence="1" type="ORF">TorRG33x02_048830</name>
</gene>
<sequence>MLVKGGNLQKEGKRGRVTKMVVPSSKPHMVRI</sequence>
<evidence type="ECO:0000313" key="1">
    <source>
        <dbReference type="EMBL" id="PON99340.1"/>
    </source>
</evidence>
<organism evidence="1 2">
    <name type="scientific">Trema orientale</name>
    <name type="common">Charcoal tree</name>
    <name type="synonym">Celtis orientalis</name>
    <dbReference type="NCBI Taxonomy" id="63057"/>
    <lineage>
        <taxon>Eukaryota</taxon>
        <taxon>Viridiplantae</taxon>
        <taxon>Streptophyta</taxon>
        <taxon>Embryophyta</taxon>
        <taxon>Tracheophyta</taxon>
        <taxon>Spermatophyta</taxon>
        <taxon>Magnoliopsida</taxon>
        <taxon>eudicotyledons</taxon>
        <taxon>Gunneridae</taxon>
        <taxon>Pentapetalae</taxon>
        <taxon>rosids</taxon>
        <taxon>fabids</taxon>
        <taxon>Rosales</taxon>
        <taxon>Cannabaceae</taxon>
        <taxon>Trema</taxon>
    </lineage>
</organism>
<evidence type="ECO:0000313" key="2">
    <source>
        <dbReference type="Proteomes" id="UP000237000"/>
    </source>
</evidence>
<reference evidence="2" key="1">
    <citation type="submission" date="2016-06" db="EMBL/GenBank/DDBJ databases">
        <title>Parallel loss of symbiosis genes in relatives of nitrogen-fixing non-legume Parasponia.</title>
        <authorList>
            <person name="Van Velzen R."/>
            <person name="Holmer R."/>
            <person name="Bu F."/>
            <person name="Rutten L."/>
            <person name="Van Zeijl A."/>
            <person name="Liu W."/>
            <person name="Santuari L."/>
            <person name="Cao Q."/>
            <person name="Sharma T."/>
            <person name="Shen D."/>
            <person name="Roswanjaya Y."/>
            <person name="Wardhani T."/>
            <person name="Kalhor M.S."/>
            <person name="Jansen J."/>
            <person name="Van den Hoogen J."/>
            <person name="Gungor B."/>
            <person name="Hartog M."/>
            <person name="Hontelez J."/>
            <person name="Verver J."/>
            <person name="Yang W.-C."/>
            <person name="Schijlen E."/>
            <person name="Repin R."/>
            <person name="Schilthuizen M."/>
            <person name="Schranz E."/>
            <person name="Heidstra R."/>
            <person name="Miyata K."/>
            <person name="Fedorova E."/>
            <person name="Kohlen W."/>
            <person name="Bisseling T."/>
            <person name="Smit S."/>
            <person name="Geurts R."/>
        </authorList>
    </citation>
    <scope>NUCLEOTIDE SEQUENCE [LARGE SCALE GENOMIC DNA]</scope>
    <source>
        <strain evidence="2">cv. RG33-2</strain>
    </source>
</reference>
<proteinExistence type="predicted"/>
<name>A0A2P5FNL8_TREOI</name>
<protein>
    <submittedName>
        <fullName evidence="1">Uncharacterized protein</fullName>
    </submittedName>
</protein>
<dbReference type="InParanoid" id="A0A2P5FNL8"/>
<keyword evidence="2" id="KW-1185">Reference proteome</keyword>
<comment type="caution">
    <text evidence="1">The sequence shown here is derived from an EMBL/GenBank/DDBJ whole genome shotgun (WGS) entry which is preliminary data.</text>
</comment>
<dbReference type="AlphaFoldDB" id="A0A2P5FNL8"/>
<accession>A0A2P5FNL8</accession>
<dbReference type="Proteomes" id="UP000237000">
    <property type="component" value="Unassembled WGS sequence"/>
</dbReference>